<dbReference type="InterPro" id="IPR006311">
    <property type="entry name" value="TAT_signal"/>
</dbReference>
<dbReference type="PANTHER" id="PTHR22642:SF2">
    <property type="entry name" value="PROTEIN LONG AFTER FAR-RED 3"/>
    <property type="match status" value="1"/>
</dbReference>
<dbReference type="InterPro" id="IPR033932">
    <property type="entry name" value="YtcJ-like"/>
</dbReference>
<dbReference type="AlphaFoldDB" id="A0A9X2RS74"/>
<evidence type="ECO:0000259" key="1">
    <source>
        <dbReference type="Pfam" id="PF07969"/>
    </source>
</evidence>
<dbReference type="PROSITE" id="PS51318">
    <property type="entry name" value="TAT"/>
    <property type="match status" value="1"/>
</dbReference>
<dbReference type="RefSeq" id="WP_240976817.1">
    <property type="nucleotide sequence ID" value="NZ_JAATER010000384.1"/>
</dbReference>
<dbReference type="EMBL" id="JANIID010000041">
    <property type="protein sequence ID" value="MCQ8774301.1"/>
    <property type="molecule type" value="Genomic_DNA"/>
</dbReference>
<evidence type="ECO:0000313" key="3">
    <source>
        <dbReference type="Proteomes" id="UP001142374"/>
    </source>
</evidence>
<dbReference type="Proteomes" id="UP001142374">
    <property type="component" value="Unassembled WGS sequence"/>
</dbReference>
<dbReference type="CDD" id="cd01300">
    <property type="entry name" value="YtcJ_like"/>
    <property type="match status" value="1"/>
</dbReference>
<dbReference type="Gene3D" id="3.10.310.70">
    <property type="match status" value="1"/>
</dbReference>
<comment type="caution">
    <text evidence="2">The sequence shown here is derived from an EMBL/GenBank/DDBJ whole genome shotgun (WGS) entry which is preliminary data.</text>
</comment>
<proteinExistence type="predicted"/>
<dbReference type="SUPFAM" id="SSF51338">
    <property type="entry name" value="Composite domain of metallo-dependent hydrolases"/>
    <property type="match status" value="1"/>
</dbReference>
<accession>A0A9X2RS74</accession>
<feature type="domain" description="Amidohydrolase 3" evidence="1">
    <location>
        <begin position="91"/>
        <end position="575"/>
    </location>
</feature>
<dbReference type="Gene3D" id="2.30.40.10">
    <property type="entry name" value="Urease, subunit C, domain 1"/>
    <property type="match status" value="1"/>
</dbReference>
<protein>
    <submittedName>
        <fullName evidence="2">Amidohydrolase</fullName>
    </submittedName>
</protein>
<gene>
    <name evidence="2" type="ORF">NQU55_31740</name>
</gene>
<dbReference type="InterPro" id="IPR032466">
    <property type="entry name" value="Metal_Hydrolase"/>
</dbReference>
<keyword evidence="3" id="KW-1185">Reference proteome</keyword>
<dbReference type="PANTHER" id="PTHR22642">
    <property type="entry name" value="IMIDAZOLONEPROPIONASE"/>
    <property type="match status" value="1"/>
</dbReference>
<name>A0A9X2RS74_9ACTN</name>
<sequence length="577" mass="60445">MTSPGIRLPATMSRRGVGRLLGAAAAASLLGGTGRAAASESGVADLVFHNGDVITMDPRRPRATAVAVRAGRIVYVGSDSGARALAGRGAETVDLRGRTLTPGINDTHLHAAVYRLNLPPYALDLGPAAAKSVADIVAAVAAEVGRTPAGEWIRGAGWNPARLAESREPNRDDLDRVSPDHPVFLQDSGYHVSAVNSRALELAGITDVGPNGTRKPGVDYDANGRPTGVLRYGAQALVQLLLPPRTREQRKEAIQDALTRLRAEGITSFTDPGLGPGGDGLGGGTQGIETLNAYVDLARAGTLDARVSALFLPCSQSGGSAAAVDKALREFTPPTGVDPRRFAVRGVKLFSDSGGDLLVAGNTNEERAAELAEMVRIAHAAGYQVGVHCYRWVPTVVDAFTAALRRHPRADARHIAMHGAFVPESLLPTMARYRIGLGPQAQSWANAIHRAAQGPAGDAFLPWRSAVDAGVPLLGSSDAPVNAPNWRAGIQALMTRRGTCGDVHGPEQRLTLEQALAAYTTAGAWQDFAESWKGSVSVGKVADLCVLGDNLRTTPPDEITGLPVAMTVFDGRIVHEA</sequence>
<organism evidence="2 3">
    <name type="scientific">Streptomyces telluris</name>
    <dbReference type="NCBI Taxonomy" id="2720021"/>
    <lineage>
        <taxon>Bacteria</taxon>
        <taxon>Bacillati</taxon>
        <taxon>Actinomycetota</taxon>
        <taxon>Actinomycetes</taxon>
        <taxon>Kitasatosporales</taxon>
        <taxon>Streptomycetaceae</taxon>
        <taxon>Streptomyces</taxon>
    </lineage>
</organism>
<dbReference type="InterPro" id="IPR013108">
    <property type="entry name" value="Amidohydro_3"/>
</dbReference>
<dbReference type="GO" id="GO:0016810">
    <property type="term" value="F:hydrolase activity, acting on carbon-nitrogen (but not peptide) bonds"/>
    <property type="evidence" value="ECO:0007669"/>
    <property type="project" value="InterPro"/>
</dbReference>
<dbReference type="Pfam" id="PF07969">
    <property type="entry name" value="Amidohydro_3"/>
    <property type="match status" value="1"/>
</dbReference>
<dbReference type="SUPFAM" id="SSF51556">
    <property type="entry name" value="Metallo-dependent hydrolases"/>
    <property type="match status" value="1"/>
</dbReference>
<dbReference type="InterPro" id="IPR011059">
    <property type="entry name" value="Metal-dep_hydrolase_composite"/>
</dbReference>
<reference evidence="2" key="1">
    <citation type="submission" date="2022-06" db="EMBL/GenBank/DDBJ databases">
        <title>WGS of actinobacteria.</title>
        <authorList>
            <person name="Thawai C."/>
        </authorList>
    </citation>
    <scope>NUCLEOTIDE SEQUENCE</scope>
    <source>
        <strain evidence="2">AA8</strain>
    </source>
</reference>
<evidence type="ECO:0000313" key="2">
    <source>
        <dbReference type="EMBL" id="MCQ8774301.1"/>
    </source>
</evidence>
<dbReference type="Gene3D" id="3.20.20.140">
    <property type="entry name" value="Metal-dependent hydrolases"/>
    <property type="match status" value="1"/>
</dbReference>